<proteinExistence type="predicted"/>
<name>A0A397UP39_9GLOM</name>
<feature type="domain" description="Signal transduction histidine kinase dimerisation/phosphoacceptor" evidence="2">
    <location>
        <begin position="118"/>
        <end position="178"/>
    </location>
</feature>
<sequence length="179" mass="19920">MTNQLIKFNDGIIDKSQTLTNLQKSLDNNPGIDVFLDVYCDNVCKNVSLLSAEIRLGNICWGWIKLHRSQNSVWLDSEIEFLQQISNQISLDITYVYMLKENAANEIKIKIAEAANRAKSQILANTSHELRTPLGAIIGILSSFESTNLTTCQKEMINIMSCASDIVLSIVNGILDVAN</sequence>
<organism evidence="3 4">
    <name type="scientific">Gigaspora rosea</name>
    <dbReference type="NCBI Taxonomy" id="44941"/>
    <lineage>
        <taxon>Eukaryota</taxon>
        <taxon>Fungi</taxon>
        <taxon>Fungi incertae sedis</taxon>
        <taxon>Mucoromycota</taxon>
        <taxon>Glomeromycotina</taxon>
        <taxon>Glomeromycetes</taxon>
        <taxon>Diversisporales</taxon>
        <taxon>Gigasporaceae</taxon>
        <taxon>Gigaspora</taxon>
    </lineage>
</organism>
<dbReference type="InterPro" id="IPR029016">
    <property type="entry name" value="GAF-like_dom_sf"/>
</dbReference>
<dbReference type="SMART" id="SM00388">
    <property type="entry name" value="HisKA"/>
    <property type="match status" value="1"/>
</dbReference>
<dbReference type="InterPro" id="IPR003018">
    <property type="entry name" value="GAF"/>
</dbReference>
<gene>
    <name evidence="3" type="ORF">C2G38_138755</name>
</gene>
<keyword evidence="1" id="KW-0597">Phosphoprotein</keyword>
<dbReference type="Proteomes" id="UP000266673">
    <property type="component" value="Unassembled WGS sequence"/>
</dbReference>
<dbReference type="PANTHER" id="PTHR45339:SF5">
    <property type="entry name" value="HISTIDINE KINASE"/>
    <property type="match status" value="1"/>
</dbReference>
<dbReference type="InterPro" id="IPR003661">
    <property type="entry name" value="HisK_dim/P_dom"/>
</dbReference>
<comment type="caution">
    <text evidence="3">The sequence shown here is derived from an EMBL/GenBank/DDBJ whole genome shotgun (WGS) entry which is preliminary data.</text>
</comment>
<protein>
    <recommendedName>
        <fullName evidence="2">Signal transduction histidine kinase dimerisation/phosphoacceptor domain-containing protein</fullName>
    </recommendedName>
</protein>
<keyword evidence="4" id="KW-1185">Reference proteome</keyword>
<evidence type="ECO:0000256" key="1">
    <source>
        <dbReference type="ARBA" id="ARBA00022553"/>
    </source>
</evidence>
<reference evidence="3 4" key="1">
    <citation type="submission" date="2018-06" db="EMBL/GenBank/DDBJ databases">
        <title>Comparative genomics reveals the genomic features of Rhizophagus irregularis, R. cerebriforme, R. diaphanum and Gigaspora rosea, and their symbiotic lifestyle signature.</title>
        <authorList>
            <person name="Morin E."/>
            <person name="San Clemente H."/>
            <person name="Chen E.C.H."/>
            <person name="De La Providencia I."/>
            <person name="Hainaut M."/>
            <person name="Kuo A."/>
            <person name="Kohler A."/>
            <person name="Murat C."/>
            <person name="Tang N."/>
            <person name="Roy S."/>
            <person name="Loubradou J."/>
            <person name="Henrissat B."/>
            <person name="Grigoriev I.V."/>
            <person name="Corradi N."/>
            <person name="Roux C."/>
            <person name="Martin F.M."/>
        </authorList>
    </citation>
    <scope>NUCLEOTIDE SEQUENCE [LARGE SCALE GENOMIC DNA]</scope>
    <source>
        <strain evidence="3 4">DAOM 194757</strain>
    </source>
</reference>
<dbReference type="PANTHER" id="PTHR45339">
    <property type="entry name" value="HYBRID SIGNAL TRANSDUCTION HISTIDINE KINASE J"/>
    <property type="match status" value="1"/>
</dbReference>
<dbReference type="EMBL" id="QKWP01001180">
    <property type="protein sequence ID" value="RIB11028.1"/>
    <property type="molecule type" value="Genomic_DNA"/>
</dbReference>
<dbReference type="SUPFAM" id="SSF55781">
    <property type="entry name" value="GAF domain-like"/>
    <property type="match status" value="1"/>
</dbReference>
<dbReference type="Gene3D" id="3.30.450.40">
    <property type="match status" value="1"/>
</dbReference>
<dbReference type="Pfam" id="PF00512">
    <property type="entry name" value="HisKA"/>
    <property type="match status" value="1"/>
</dbReference>
<dbReference type="Gene3D" id="1.10.287.130">
    <property type="match status" value="1"/>
</dbReference>
<evidence type="ECO:0000313" key="3">
    <source>
        <dbReference type="EMBL" id="RIB11028.1"/>
    </source>
</evidence>
<dbReference type="AlphaFoldDB" id="A0A397UP39"/>
<dbReference type="STRING" id="44941.A0A397UP39"/>
<dbReference type="InterPro" id="IPR036097">
    <property type="entry name" value="HisK_dim/P_sf"/>
</dbReference>
<dbReference type="CDD" id="cd00082">
    <property type="entry name" value="HisKA"/>
    <property type="match status" value="1"/>
</dbReference>
<dbReference type="GO" id="GO:0000155">
    <property type="term" value="F:phosphorelay sensor kinase activity"/>
    <property type="evidence" value="ECO:0007669"/>
    <property type="project" value="InterPro"/>
</dbReference>
<evidence type="ECO:0000313" key="4">
    <source>
        <dbReference type="Proteomes" id="UP000266673"/>
    </source>
</evidence>
<dbReference type="SUPFAM" id="SSF47384">
    <property type="entry name" value="Homodimeric domain of signal transducing histidine kinase"/>
    <property type="match status" value="1"/>
</dbReference>
<evidence type="ECO:0000259" key="2">
    <source>
        <dbReference type="SMART" id="SM00388"/>
    </source>
</evidence>
<accession>A0A397UP39</accession>
<dbReference type="Pfam" id="PF01590">
    <property type="entry name" value="GAF"/>
    <property type="match status" value="1"/>
</dbReference>